<dbReference type="AlphaFoldDB" id="A0A024H7W5"/>
<evidence type="ECO:0000313" key="2">
    <source>
        <dbReference type="Proteomes" id="UP000035722"/>
    </source>
</evidence>
<accession>A0A024H7W5</accession>
<gene>
    <name evidence="1" type="ORF">ARTSIC4J27_3866</name>
</gene>
<proteinExistence type="predicted"/>
<name>A0A024H7W5_9MICC</name>
<protein>
    <submittedName>
        <fullName evidence="1">Uncharacterized protein</fullName>
    </submittedName>
</protein>
<sequence length="97" mass="10301">MHQQLRIAGHGSLPQQAAIPAAAVPEMCSRDVWLASSYLESVQWELDAAHESLLQAVRRAAEAGADPRELCKAANITPGELDDILKPGTQVATQAAS</sequence>
<dbReference type="EMBL" id="CAQI01000053">
    <property type="protein sequence ID" value="CCQ47869.1"/>
    <property type="molecule type" value="Genomic_DNA"/>
</dbReference>
<comment type="caution">
    <text evidence="1">The sequence shown here is derived from an EMBL/GenBank/DDBJ whole genome shotgun (WGS) entry which is preliminary data.</text>
</comment>
<dbReference type="Proteomes" id="UP000035722">
    <property type="component" value="Unassembled WGS sequence"/>
</dbReference>
<reference evidence="2" key="1">
    <citation type="journal article" date="2014" name="Genome Announc.">
        <title>Genome Sequence of Arthrobacter siccitolerans 4J27, a Xeroprotectant-Producing Desiccation-Tolerant Microorganism.</title>
        <authorList>
            <person name="Manzanera M."/>
            <person name="Santa-Cruz-Calvo L."/>
            <person name="Vilchez J.I."/>
            <person name="Garcia-Fontana C."/>
            <person name="Silva-Castro G.A."/>
            <person name="Calvo C."/>
            <person name="Gonzalez-Lopez J."/>
        </authorList>
    </citation>
    <scope>NUCLEOTIDE SEQUENCE [LARGE SCALE GENOMIC DNA]</scope>
    <source>
        <strain evidence="2">4J27</strain>
    </source>
</reference>
<organism evidence="1 2">
    <name type="scientific">Pseudarthrobacter siccitolerans</name>
    <dbReference type="NCBI Taxonomy" id="861266"/>
    <lineage>
        <taxon>Bacteria</taxon>
        <taxon>Bacillati</taxon>
        <taxon>Actinomycetota</taxon>
        <taxon>Actinomycetes</taxon>
        <taxon>Micrococcales</taxon>
        <taxon>Micrococcaceae</taxon>
        <taxon>Pseudarthrobacter</taxon>
    </lineage>
</organism>
<keyword evidence="2" id="KW-1185">Reference proteome</keyword>
<evidence type="ECO:0000313" key="1">
    <source>
        <dbReference type="EMBL" id="CCQ47869.1"/>
    </source>
</evidence>